<name>A0A699YTP0_HAELA</name>
<evidence type="ECO:0000313" key="3">
    <source>
        <dbReference type="Proteomes" id="UP000485058"/>
    </source>
</evidence>
<protein>
    <submittedName>
        <fullName evidence="2">Uncharacterized protein</fullName>
    </submittedName>
</protein>
<dbReference type="EMBL" id="BLLF01000586">
    <property type="protein sequence ID" value="GFH13190.1"/>
    <property type="molecule type" value="Genomic_DNA"/>
</dbReference>
<feature type="region of interest" description="Disordered" evidence="1">
    <location>
        <begin position="21"/>
        <end position="68"/>
    </location>
</feature>
<comment type="caution">
    <text evidence="2">The sequence shown here is derived from an EMBL/GenBank/DDBJ whole genome shotgun (WGS) entry which is preliminary data.</text>
</comment>
<feature type="non-terminal residue" evidence="2">
    <location>
        <position position="1"/>
    </location>
</feature>
<evidence type="ECO:0000256" key="1">
    <source>
        <dbReference type="SAM" id="MobiDB-lite"/>
    </source>
</evidence>
<accession>A0A699YTP0</accession>
<feature type="non-terminal residue" evidence="2">
    <location>
        <position position="68"/>
    </location>
</feature>
<feature type="compositionally biased region" description="Low complexity" evidence="1">
    <location>
        <begin position="21"/>
        <end position="34"/>
    </location>
</feature>
<sequence length="68" mass="7134">MPQPQKLSSWLRTLFCGAQQPAADEQAAGDAIAGSQPRTLQSPDITSPQLQEQDLAATPSSPPMLAST</sequence>
<organism evidence="2 3">
    <name type="scientific">Haematococcus lacustris</name>
    <name type="common">Green alga</name>
    <name type="synonym">Haematococcus pluvialis</name>
    <dbReference type="NCBI Taxonomy" id="44745"/>
    <lineage>
        <taxon>Eukaryota</taxon>
        <taxon>Viridiplantae</taxon>
        <taxon>Chlorophyta</taxon>
        <taxon>core chlorophytes</taxon>
        <taxon>Chlorophyceae</taxon>
        <taxon>CS clade</taxon>
        <taxon>Chlamydomonadales</taxon>
        <taxon>Haematococcaceae</taxon>
        <taxon>Haematococcus</taxon>
    </lineage>
</organism>
<proteinExistence type="predicted"/>
<evidence type="ECO:0000313" key="2">
    <source>
        <dbReference type="EMBL" id="GFH13190.1"/>
    </source>
</evidence>
<reference evidence="2 3" key="1">
    <citation type="submission" date="2020-02" db="EMBL/GenBank/DDBJ databases">
        <title>Draft genome sequence of Haematococcus lacustris strain NIES-144.</title>
        <authorList>
            <person name="Morimoto D."/>
            <person name="Nakagawa S."/>
            <person name="Yoshida T."/>
            <person name="Sawayama S."/>
        </authorList>
    </citation>
    <scope>NUCLEOTIDE SEQUENCE [LARGE SCALE GENOMIC DNA]</scope>
    <source>
        <strain evidence="2 3">NIES-144</strain>
    </source>
</reference>
<keyword evidence="3" id="KW-1185">Reference proteome</keyword>
<gene>
    <name evidence="2" type="ORF">HaLaN_09022</name>
</gene>
<dbReference type="Proteomes" id="UP000485058">
    <property type="component" value="Unassembled WGS sequence"/>
</dbReference>
<feature type="compositionally biased region" description="Polar residues" evidence="1">
    <location>
        <begin position="36"/>
        <end position="52"/>
    </location>
</feature>
<dbReference type="AlphaFoldDB" id="A0A699YTP0"/>